<feature type="non-terminal residue" evidence="1">
    <location>
        <position position="1"/>
    </location>
</feature>
<dbReference type="AlphaFoldDB" id="D3JUW7"/>
<sequence length="137" mass="15052">FIIRVYNTRYSGMSDIRAVITSAEDPVAVGTPPLVNVTGFHVSVDWSNCFTLNGPLDEYLLLEDGIIVYSGRRAFSDLPNRPRGEKTYAVKVTTIVNGVKREALAPSITVTVPKEGTGVLPTASARESVPFYRSIWF</sequence>
<reference evidence="1" key="1">
    <citation type="journal article" date="2010" name="Biol. Bull.">
        <title>Expression of usherin in the anthozoan Nematostella vectensis.</title>
        <authorList>
            <person name="Tucker R.P."/>
        </authorList>
    </citation>
    <scope>NUCLEOTIDE SEQUENCE</scope>
</reference>
<name>D3JUW7_NEMVE</name>
<organism evidence="1">
    <name type="scientific">Nematostella vectensis</name>
    <name type="common">Starlet sea anemone</name>
    <dbReference type="NCBI Taxonomy" id="45351"/>
    <lineage>
        <taxon>Eukaryota</taxon>
        <taxon>Metazoa</taxon>
        <taxon>Cnidaria</taxon>
        <taxon>Anthozoa</taxon>
        <taxon>Hexacorallia</taxon>
        <taxon>Actiniaria</taxon>
        <taxon>Edwardsiidae</taxon>
        <taxon>Nematostella</taxon>
    </lineage>
</organism>
<dbReference type="EMBL" id="GU320065">
    <property type="protein sequence ID" value="ADB84841.1"/>
    <property type="molecule type" value="mRNA"/>
</dbReference>
<evidence type="ECO:0000313" key="1">
    <source>
        <dbReference type="EMBL" id="ADB84841.1"/>
    </source>
</evidence>
<feature type="non-terminal residue" evidence="1">
    <location>
        <position position="137"/>
    </location>
</feature>
<proteinExistence type="evidence at transcript level"/>
<accession>D3JUW7</accession>
<protein>
    <submittedName>
        <fullName evidence="1">Usherin</fullName>
    </submittedName>
</protein>